<evidence type="ECO:0000259" key="12">
    <source>
        <dbReference type="Pfam" id="PF25577"/>
    </source>
</evidence>
<evidence type="ECO:0000259" key="11">
    <source>
        <dbReference type="Pfam" id="PF25316"/>
    </source>
</evidence>
<feature type="compositionally biased region" description="Polar residues" evidence="10">
    <location>
        <begin position="1526"/>
        <end position="1535"/>
    </location>
</feature>
<name>A0AB34KQM8_9PEZI</name>
<evidence type="ECO:0000256" key="2">
    <source>
        <dbReference type="ARBA" id="ARBA00010937"/>
    </source>
</evidence>
<dbReference type="PANTHER" id="PTHR15137">
    <property type="entry name" value="TRANSCRIPTION INITIATION FACTOR TFIID"/>
    <property type="match status" value="1"/>
</dbReference>
<dbReference type="EMBL" id="JAAQHG020000017">
    <property type="protein sequence ID" value="KAL1585845.1"/>
    <property type="molecule type" value="Genomic_DNA"/>
</dbReference>
<keyword evidence="5" id="KW-0804">Transcription</keyword>
<dbReference type="SUPFAM" id="SSF63737">
    <property type="entry name" value="Leukotriene A4 hydrolase N-terminal domain"/>
    <property type="match status" value="1"/>
</dbReference>
<dbReference type="InterPro" id="IPR037813">
    <property type="entry name" value="TAF2"/>
</dbReference>
<evidence type="ECO:0000256" key="6">
    <source>
        <dbReference type="ARBA" id="ARBA00023242"/>
    </source>
</evidence>
<evidence type="ECO:0000256" key="4">
    <source>
        <dbReference type="ARBA" id="ARBA00023015"/>
    </source>
</evidence>
<evidence type="ECO:0000256" key="9">
    <source>
        <dbReference type="SAM" id="Coils"/>
    </source>
</evidence>
<feature type="region of interest" description="Disordered" evidence="10">
    <location>
        <begin position="1383"/>
        <end position="1535"/>
    </location>
</feature>
<accession>A0AB34KQM8</accession>
<evidence type="ECO:0000256" key="3">
    <source>
        <dbReference type="ARBA" id="ARBA00017363"/>
    </source>
</evidence>
<dbReference type="Gene3D" id="1.10.390.10">
    <property type="entry name" value="Neutral Protease Domain 2"/>
    <property type="match status" value="1"/>
</dbReference>
<evidence type="ECO:0000256" key="1">
    <source>
        <dbReference type="ARBA" id="ARBA00004123"/>
    </source>
</evidence>
<evidence type="ECO:0000256" key="8">
    <source>
        <dbReference type="ARBA" id="ARBA00076306"/>
    </source>
</evidence>
<feature type="coiled-coil region" evidence="9">
    <location>
        <begin position="1238"/>
        <end position="1265"/>
    </location>
</feature>
<sequence length="1535" mass="170877">MPGLEDDLAPVPAQAEPEYTVLKQRVDLDVDVARQTLKGSTELTLQPLVKDLRDINLHCRQCKPTLIQAGGITARWEYEDPYRRARMPGKSTAEQHSMLKRKIQSSLGPTPLPELSITLPTKLKIQELRVDPATALPQYNGTPSLQTQETDAMAAVEAPSAQSAQQQGPQFAPIKIYIEFEVDSFRDGLHWIGVDSGDARFPYVYTKATLDPGNLSCIFPCVDDATSRCMWEIAIRCPRTLGDAFRKPKDQISVQTDEAKASGNTDVTMMNGPEDLNKIAQQQKKKKEEYFIDLSPTDAALELSVLCVGELVDDTADSEDETRHTVTFSLTSAVTARHVGFAIGPFEHVDLAAFREADEEEKLGRSAVKIDAYCLPGRAEELRNTAYPVHLIIDYFGVMYGGFPFSDYQLLFVDDLLFDTVPTAGLTFCSADLLFPYEILEPLTKNSKIMIRAVADQWMGVNAIPKDAADAWIVAGIAGYMTDQFSKKLLGNNEYRWSQKQAADKVYELDVERPSLQQLGSLLHLDPTIREFVDLKSALVLAILDRRLIKASSSSGITRIINRIFLDVKTGKLSNGELSTNDFMRTCEKLGHNKLESFFKQWVYHAGCPIFDVRQRFNKKKLVVEMTITQRQVERMTKPEFEPGNFMREIKEHVGEVWAPEVQPVFTGPMTVRIHEADGTPYEHIIDIKEQVTRLDIPYNTKYKRLKRSRRQKERAMATAGGEDGGTGGDDSLLYCLGDILDTPQEVEDWKLKDWTPEEENMMGQESYEWIRMDADFEWIGKIHLQLPLYMYVSQLQQDRDLVAQYESVKYIQSCGTHQTSLSVLVRTLMDSRYFHGIRTIAADAIAVIAKNSLQEVGQYQLEKAFSEMFCVENTHMPRPNDWSSRIHYILQCALPQSMASLRDADGKVPLGVRRFFVDKLKFNDNSTNEFSDAHYISTLMSCLADSLVVSHREPQASYTFEFGEDEPMEDDTNPDADFEKEAISEIERYRRIDEWISTYHNVYSMTAIQCLEKLTRSGIVKDKTRELLEYTRVENAINVRLVAFRCLTETGITRKMSMMRYLLHSLADDRSPVFRQELLACFGEALGHIALGDGDAEQAPAPAVNDSGLVLEQEVNHEVRHLEAIRKTTPEGALAALKNILQGESVFKEALWYAATSPMLTLDEVGALTDIAALVFDARVTLAVTLKYPRHWRVVNEGRGKVRFVPHGAFRFAPEKALPIEDWQYLQKLGLKYSGPLDEEVVKKRKAEVEMAALRLKIEQTEKMAAIEAARAAAQSQQAAMPPPTTLPMSNSEKAPLKLNFGQSHKRKSSTSQTPREGSPKAQKLARQQTPSGFAGSPAPRQSPSTAPKARRGSTPSSAAPVLKRNQSSIVRLKFGKMAGAKAASILSRPPKPKHATSGRLPSIGKDGHFSTSRQDVASSKEQRQTPTENVTGNSVLSPTSYSASPSQAQALNLGGFRSFGPTEPAATIKREPETETKISTADNGVSKISQSAASSAAPSPTTTAPGGAGLQAPRKKLMLKLGSRKSSGAGSPE</sequence>
<dbReference type="Proteomes" id="UP000803884">
    <property type="component" value="Unassembled WGS sequence"/>
</dbReference>
<dbReference type="Pfam" id="PF25316">
    <property type="entry name" value="TAF2_3rd"/>
    <property type="match status" value="1"/>
</dbReference>
<feature type="compositionally biased region" description="Polar residues" evidence="10">
    <location>
        <begin position="1426"/>
        <end position="1452"/>
    </location>
</feature>
<dbReference type="Pfam" id="PF25577">
    <property type="entry name" value="TPR_TAF2_C"/>
    <property type="match status" value="1"/>
</dbReference>
<dbReference type="GO" id="GO:0005669">
    <property type="term" value="C:transcription factor TFIID complex"/>
    <property type="evidence" value="ECO:0007669"/>
    <property type="project" value="InterPro"/>
</dbReference>
<dbReference type="GeneID" id="96006493"/>
<dbReference type="FunFam" id="1.10.390.10:FF:000011">
    <property type="entry name" value="Transcription initiation factor TFIID subunit"/>
    <property type="match status" value="1"/>
</dbReference>
<feature type="compositionally biased region" description="Polar residues" evidence="10">
    <location>
        <begin position="1479"/>
        <end position="1492"/>
    </location>
</feature>
<dbReference type="GO" id="GO:0016251">
    <property type="term" value="F:RNA polymerase II general transcription initiation factor activity"/>
    <property type="evidence" value="ECO:0007669"/>
    <property type="project" value="TreeGrafter"/>
</dbReference>
<evidence type="ECO:0000256" key="5">
    <source>
        <dbReference type="ARBA" id="ARBA00023163"/>
    </source>
</evidence>
<evidence type="ECO:0000313" key="13">
    <source>
        <dbReference type="EMBL" id="KAL1585845.1"/>
    </source>
</evidence>
<dbReference type="RefSeq" id="XP_069228951.1">
    <property type="nucleotide sequence ID" value="XM_069373655.1"/>
</dbReference>
<keyword evidence="14" id="KW-1185">Reference proteome</keyword>
<evidence type="ECO:0000313" key="14">
    <source>
        <dbReference type="Proteomes" id="UP000803884"/>
    </source>
</evidence>
<feature type="region of interest" description="Disordered" evidence="10">
    <location>
        <begin position="1303"/>
        <end position="1366"/>
    </location>
</feature>
<dbReference type="Gene3D" id="2.60.40.1730">
    <property type="entry name" value="tricorn interacting facor f3 domain"/>
    <property type="match status" value="1"/>
</dbReference>
<comment type="caution">
    <text evidence="13">The sequence shown here is derived from an EMBL/GenBank/DDBJ whole genome shotgun (WGS) entry which is preliminary data.</text>
</comment>
<dbReference type="CDD" id="cd09839">
    <property type="entry name" value="M1_like_TAF2"/>
    <property type="match status" value="1"/>
</dbReference>
<comment type="function">
    <text evidence="7">Functions as a component of the DNA-binding general transcription factor complex TFIID. Binding of TFIID to a promoter (with or without TATA element) is the initial step in pre-initiation complex (PIC) formation. TFIID plays a key role in the regulation of gene expression by RNA polymerase II through different activities such as transcription activator interaction, core promoter recognition and selectivity, TFIIA and TFIIB interaction, chromatin modification (histone acetylation by TAF1), facilitation of DNA opening and initiation of transcription.</text>
</comment>
<feature type="domain" description="Transcription initiation factor TFIID subunit 2 TPR repeats" evidence="12">
    <location>
        <begin position="790"/>
        <end position="1083"/>
    </location>
</feature>
<evidence type="ECO:0000256" key="10">
    <source>
        <dbReference type="SAM" id="MobiDB-lite"/>
    </source>
</evidence>
<dbReference type="GO" id="GO:0006367">
    <property type="term" value="P:transcription initiation at RNA polymerase II promoter"/>
    <property type="evidence" value="ECO:0007669"/>
    <property type="project" value="TreeGrafter"/>
</dbReference>
<comment type="similarity">
    <text evidence="2">Belongs to the TAF2 family.</text>
</comment>
<gene>
    <name evidence="13" type="ORF">WHR41_05050</name>
</gene>
<feature type="compositionally biased region" description="Low complexity" evidence="10">
    <location>
        <begin position="1493"/>
        <end position="1507"/>
    </location>
</feature>
<dbReference type="SUPFAM" id="SSF55486">
    <property type="entry name" value="Metalloproteases ('zincins'), catalytic domain"/>
    <property type="match status" value="1"/>
</dbReference>
<dbReference type="PANTHER" id="PTHR15137:SF9">
    <property type="entry name" value="TRANSCRIPTION INITIATION FACTOR TFIID SUBUNIT 2"/>
    <property type="match status" value="1"/>
</dbReference>
<dbReference type="GO" id="GO:0000976">
    <property type="term" value="F:transcription cis-regulatory region binding"/>
    <property type="evidence" value="ECO:0007669"/>
    <property type="project" value="TreeGrafter"/>
</dbReference>
<dbReference type="InterPro" id="IPR027268">
    <property type="entry name" value="Peptidase_M4/M1_CTD_sf"/>
</dbReference>
<evidence type="ECO:0000256" key="7">
    <source>
        <dbReference type="ARBA" id="ARBA00025346"/>
    </source>
</evidence>
<dbReference type="GO" id="GO:0003682">
    <property type="term" value="F:chromatin binding"/>
    <property type="evidence" value="ECO:0007669"/>
    <property type="project" value="TreeGrafter"/>
</dbReference>
<proteinExistence type="inferred from homology"/>
<keyword evidence="6" id="KW-0539">Nucleus</keyword>
<dbReference type="InterPro" id="IPR057345">
    <property type="entry name" value="Ig-like_TAF2"/>
</dbReference>
<protein>
    <recommendedName>
        <fullName evidence="3">Transcription initiation factor TFIID subunit 2</fullName>
    </recommendedName>
    <alternativeName>
        <fullName evidence="8">TBP-associated factor 2</fullName>
    </alternativeName>
</protein>
<keyword evidence="9" id="KW-0175">Coiled coil</keyword>
<feature type="domain" description="Transcription initiation factor TFIID subunit 2 Ig-like" evidence="11">
    <location>
        <begin position="606"/>
        <end position="787"/>
    </location>
</feature>
<keyword evidence="4" id="KW-0805">Transcription regulation</keyword>
<dbReference type="InterPro" id="IPR042097">
    <property type="entry name" value="Aminopeptidase_N-like_N_sf"/>
</dbReference>
<comment type="subcellular location">
    <subcellularLocation>
        <location evidence="1">Nucleus</location>
    </subcellularLocation>
</comment>
<reference evidence="13 14" key="1">
    <citation type="journal article" date="2020" name="Microbiol. Resour. Announc.">
        <title>Draft Genome Sequence of a Cladosporium Species Isolated from the Mesophotic Ascidian Didemnum maculosum.</title>
        <authorList>
            <person name="Gioti A."/>
            <person name="Siaperas R."/>
            <person name="Nikolaivits E."/>
            <person name="Le Goff G."/>
            <person name="Ouazzani J."/>
            <person name="Kotoulas G."/>
            <person name="Topakas E."/>
        </authorList>
    </citation>
    <scope>NUCLEOTIDE SEQUENCE [LARGE SCALE GENOMIC DNA]</scope>
    <source>
        <strain evidence="13 14">TM138-S3</strain>
    </source>
</reference>
<dbReference type="InterPro" id="IPR057991">
    <property type="entry name" value="TPR_TAF2_C"/>
</dbReference>
<organism evidence="13 14">
    <name type="scientific">Cladosporium halotolerans</name>
    <dbReference type="NCBI Taxonomy" id="1052096"/>
    <lineage>
        <taxon>Eukaryota</taxon>
        <taxon>Fungi</taxon>
        <taxon>Dikarya</taxon>
        <taxon>Ascomycota</taxon>
        <taxon>Pezizomycotina</taxon>
        <taxon>Dothideomycetes</taxon>
        <taxon>Dothideomycetidae</taxon>
        <taxon>Cladosporiales</taxon>
        <taxon>Cladosporiaceae</taxon>
        <taxon>Cladosporium</taxon>
    </lineage>
</organism>